<sequence length="279" mass="31274">MKNLNVFEIFKSSQFAFIKGNRPTDEKAIKAKKDSLAEYGMLCPITAVNGKAIIASGGHLTDLDGNDIADEHAKDYYAVLDGQHRLKAYLELGLPLEDLVVIEPLNKGVAIALLIAEMNICTKTWKGSDYMAAPAMAIKETNAAFDFAMELQRRNFPLSTISFWACGNNKLKAKDLVASLKTREMPQCLQEADGWCAKSRKWFEAASEKFTAKFLAKKYLITFIQDGYNAADDASAYTSEMEEKLKNLTQWQADKIQNARKTSTQTQEQIILDLLREHL</sequence>
<reference evidence="1 2" key="1">
    <citation type="journal article" date="2016" name="Nat. Biotechnol.">
        <title>Measurement of bacterial replication rates in microbial communities.</title>
        <authorList>
            <person name="Brown C.T."/>
            <person name="Olm M.R."/>
            <person name="Thomas B.C."/>
            <person name="Banfield J.F."/>
        </authorList>
    </citation>
    <scope>NUCLEOTIDE SEQUENCE [LARGE SCALE GENOMIC DNA]</scope>
    <source>
        <strain evidence="1">CAG:67_53_122</strain>
    </source>
</reference>
<proteinExistence type="predicted"/>
<evidence type="ECO:0000313" key="2">
    <source>
        <dbReference type="Proteomes" id="UP000187417"/>
    </source>
</evidence>
<dbReference type="Proteomes" id="UP000187417">
    <property type="component" value="Unassembled WGS sequence"/>
</dbReference>
<evidence type="ECO:0000313" key="1">
    <source>
        <dbReference type="EMBL" id="OKY93337.1"/>
    </source>
</evidence>
<dbReference type="CDD" id="cd16387">
    <property type="entry name" value="ParB_N_Srx"/>
    <property type="match status" value="1"/>
</dbReference>
<gene>
    <name evidence="1" type="ORF">BHV66_09390</name>
</gene>
<evidence type="ECO:0008006" key="3">
    <source>
        <dbReference type="Google" id="ProtNLM"/>
    </source>
</evidence>
<dbReference type="EMBL" id="MNQH01000038">
    <property type="protein sequence ID" value="OKY93337.1"/>
    <property type="molecule type" value="Genomic_DNA"/>
</dbReference>
<accession>A0A1Q6F3A3</accession>
<name>A0A1Q6F3A3_9BACT</name>
<comment type="caution">
    <text evidence="1">The sequence shown here is derived from an EMBL/GenBank/DDBJ whole genome shotgun (WGS) entry which is preliminary data.</text>
</comment>
<dbReference type="InterPro" id="IPR036086">
    <property type="entry name" value="ParB/Sulfiredoxin_sf"/>
</dbReference>
<dbReference type="RefSeq" id="WP_256169174.1">
    <property type="nucleotide sequence ID" value="NZ_CAJJWD010000018.1"/>
</dbReference>
<organism evidence="1 2">
    <name type="scientific">Alistipes putredinis</name>
    <dbReference type="NCBI Taxonomy" id="28117"/>
    <lineage>
        <taxon>Bacteria</taxon>
        <taxon>Pseudomonadati</taxon>
        <taxon>Bacteroidota</taxon>
        <taxon>Bacteroidia</taxon>
        <taxon>Bacteroidales</taxon>
        <taxon>Rikenellaceae</taxon>
        <taxon>Alistipes</taxon>
    </lineage>
</organism>
<protein>
    <recommendedName>
        <fullName evidence="3">ParB/Sulfiredoxin domain-containing protein</fullName>
    </recommendedName>
</protein>
<dbReference type="AlphaFoldDB" id="A0A1Q6F3A3"/>
<dbReference type="SUPFAM" id="SSF110849">
    <property type="entry name" value="ParB/Sulfiredoxin"/>
    <property type="match status" value="1"/>
</dbReference>